<dbReference type="RefSeq" id="WP_125664384.1">
    <property type="nucleotide sequence ID" value="NZ_AP019308.1"/>
</dbReference>
<keyword evidence="6" id="KW-1185">Reference proteome</keyword>
<dbReference type="OrthoDB" id="1645838at2"/>
<accession>A0A3G9IZF2</accession>
<reference evidence="5 6" key="1">
    <citation type="submission" date="2018-11" db="EMBL/GenBank/DDBJ databases">
        <title>Complete genome sequence of Paenibacillus baekrokdamisoli strain KCTC 33723.</title>
        <authorList>
            <person name="Kang S.W."/>
            <person name="Lee K.C."/>
            <person name="Kim K.K."/>
            <person name="Kim J.S."/>
            <person name="Kim D.S."/>
            <person name="Ko S.H."/>
            <person name="Yang S.H."/>
            <person name="Lee J.S."/>
        </authorList>
    </citation>
    <scope>NUCLEOTIDE SEQUENCE [LARGE SCALE GENOMIC DNA]</scope>
    <source>
        <strain evidence="5 6">KCTC 33723</strain>
    </source>
</reference>
<dbReference type="Pfam" id="PF00149">
    <property type="entry name" value="Metallophos"/>
    <property type="match status" value="1"/>
</dbReference>
<dbReference type="KEGG" id="pbk:Back11_56250"/>
<evidence type="ECO:0000313" key="6">
    <source>
        <dbReference type="Proteomes" id="UP000275368"/>
    </source>
</evidence>
<evidence type="ECO:0000256" key="3">
    <source>
        <dbReference type="ARBA" id="ARBA00023004"/>
    </source>
</evidence>
<dbReference type="PANTHER" id="PTHR42988:SF2">
    <property type="entry name" value="CYCLIC NUCLEOTIDE PHOSPHODIESTERASE CBUA0032-RELATED"/>
    <property type="match status" value="1"/>
</dbReference>
<dbReference type="InterPro" id="IPR004843">
    <property type="entry name" value="Calcineurin-like_PHP"/>
</dbReference>
<evidence type="ECO:0000256" key="2">
    <source>
        <dbReference type="ARBA" id="ARBA00022801"/>
    </source>
</evidence>
<name>A0A3G9IZF2_9BACL</name>
<keyword evidence="3" id="KW-0408">Iron</keyword>
<evidence type="ECO:0000313" key="5">
    <source>
        <dbReference type="EMBL" id="BBH24280.1"/>
    </source>
</evidence>
<dbReference type="GO" id="GO:0016787">
    <property type="term" value="F:hydrolase activity"/>
    <property type="evidence" value="ECO:0007669"/>
    <property type="project" value="UniProtKB-KW"/>
</dbReference>
<dbReference type="AlphaFoldDB" id="A0A3G9IZF2"/>
<comment type="similarity">
    <text evidence="4">Belongs to the cyclic nucleotide phosphodiesterase class-III family.</text>
</comment>
<dbReference type="InterPro" id="IPR029052">
    <property type="entry name" value="Metallo-depent_PP-like"/>
</dbReference>
<dbReference type="InterPro" id="IPR050884">
    <property type="entry name" value="CNP_phosphodiesterase-III"/>
</dbReference>
<sequence length="281" mass="32161">MLKIVVMGDLHYSLSFADPSLKEYQEDFLKRYLDNVFQVPADMHVSVGDLTHSGSPAEFGRIYQIANERPIHFFQAIGNHDALTIPKELIPSVMQRPLYYHVSTEEAIVAFIDTVREQCPDDSSGAISDEQLDWLQELILSSESKPVILFAHHPLFGTTTFSEMAHLSIRNDRLTDILASKQGIGLYCNGHNHIHSTHHSSPWVYIQTAACLIKPSYRIITVQDSDVFIETRFLNDDMFTQYGQMLGEELLYIPDQIQPPVRPIDLELRLWGIKFREDQTD</sequence>
<evidence type="ECO:0000256" key="1">
    <source>
        <dbReference type="ARBA" id="ARBA00022723"/>
    </source>
</evidence>
<evidence type="ECO:0000256" key="4">
    <source>
        <dbReference type="ARBA" id="ARBA00025742"/>
    </source>
</evidence>
<dbReference type="SUPFAM" id="SSF56300">
    <property type="entry name" value="Metallo-dependent phosphatases"/>
    <property type="match status" value="1"/>
</dbReference>
<dbReference type="PANTHER" id="PTHR42988">
    <property type="entry name" value="PHOSPHOHYDROLASE"/>
    <property type="match status" value="1"/>
</dbReference>
<dbReference type="Gene3D" id="3.60.21.10">
    <property type="match status" value="1"/>
</dbReference>
<dbReference type="GO" id="GO:0046872">
    <property type="term" value="F:metal ion binding"/>
    <property type="evidence" value="ECO:0007669"/>
    <property type="project" value="UniProtKB-KW"/>
</dbReference>
<organism evidence="5 6">
    <name type="scientific">Paenibacillus baekrokdamisoli</name>
    <dbReference type="NCBI Taxonomy" id="1712516"/>
    <lineage>
        <taxon>Bacteria</taxon>
        <taxon>Bacillati</taxon>
        <taxon>Bacillota</taxon>
        <taxon>Bacilli</taxon>
        <taxon>Bacillales</taxon>
        <taxon>Paenibacillaceae</taxon>
        <taxon>Paenibacillus</taxon>
    </lineage>
</organism>
<dbReference type="EMBL" id="AP019308">
    <property type="protein sequence ID" value="BBH24280.1"/>
    <property type="molecule type" value="Genomic_DNA"/>
</dbReference>
<gene>
    <name evidence="5" type="ORF">Back11_56250</name>
</gene>
<protein>
    <submittedName>
        <fullName evidence="5">Uncharacterized protein</fullName>
    </submittedName>
</protein>
<keyword evidence="2" id="KW-0378">Hydrolase</keyword>
<proteinExistence type="inferred from homology"/>
<keyword evidence="1" id="KW-0479">Metal-binding</keyword>
<dbReference type="Proteomes" id="UP000275368">
    <property type="component" value="Chromosome"/>
</dbReference>